<protein>
    <recommendedName>
        <fullName evidence="3">DUF2007 domain-containing protein</fullName>
    </recommendedName>
</protein>
<organism evidence="1 2">
    <name type="scientific">Mucilaginibacter boryungensis</name>
    <dbReference type="NCBI Taxonomy" id="768480"/>
    <lineage>
        <taxon>Bacteria</taxon>
        <taxon>Pseudomonadati</taxon>
        <taxon>Bacteroidota</taxon>
        <taxon>Sphingobacteriia</taxon>
        <taxon>Sphingobacteriales</taxon>
        <taxon>Sphingobacteriaceae</taxon>
        <taxon>Mucilaginibacter</taxon>
    </lineage>
</organism>
<comment type="caution">
    <text evidence="1">The sequence shown here is derived from an EMBL/GenBank/DDBJ whole genome shotgun (WGS) entry which is preliminary data.</text>
</comment>
<dbReference type="EMBL" id="JADFFM010000002">
    <property type="protein sequence ID" value="MBE9668224.1"/>
    <property type="molecule type" value="Genomic_DNA"/>
</dbReference>
<accession>A0ABR9XMD9</accession>
<evidence type="ECO:0000313" key="2">
    <source>
        <dbReference type="Proteomes" id="UP000632774"/>
    </source>
</evidence>
<evidence type="ECO:0000313" key="1">
    <source>
        <dbReference type="EMBL" id="MBE9668224.1"/>
    </source>
</evidence>
<gene>
    <name evidence="1" type="ORF">IRJ18_17775</name>
</gene>
<sequence>MENETRVDFLRGSSFDETERAKEMLKASNIDFTEVFSNSSYSPVVISSTSALPYEGEMSIRGYCDLFNQSI</sequence>
<proteinExistence type="predicted"/>
<name>A0ABR9XMD9_9SPHI</name>
<keyword evidence="2" id="KW-1185">Reference proteome</keyword>
<evidence type="ECO:0008006" key="3">
    <source>
        <dbReference type="Google" id="ProtNLM"/>
    </source>
</evidence>
<dbReference type="RefSeq" id="WP_194107640.1">
    <property type="nucleotide sequence ID" value="NZ_JADFFM010000002.1"/>
</dbReference>
<reference evidence="1 2" key="1">
    <citation type="submission" date="2020-10" db="EMBL/GenBank/DDBJ databases">
        <title>Mucilaginibacter mali sp. nov., isolated from rhizosphere soil of apple orchard.</title>
        <authorList>
            <person name="Lee J.-S."/>
            <person name="Kim H.S."/>
            <person name="Kim J.-S."/>
        </authorList>
    </citation>
    <scope>NUCLEOTIDE SEQUENCE [LARGE SCALE GENOMIC DNA]</scope>
    <source>
        <strain evidence="1 2">KCTC 23157</strain>
    </source>
</reference>
<dbReference type="Proteomes" id="UP000632774">
    <property type="component" value="Unassembled WGS sequence"/>
</dbReference>